<dbReference type="EMBL" id="QEKV01000010">
    <property type="protein sequence ID" value="PVY89190.1"/>
    <property type="molecule type" value="Genomic_DNA"/>
</dbReference>
<dbReference type="PROSITE" id="PS01129">
    <property type="entry name" value="PSI_RLU"/>
    <property type="match status" value="1"/>
</dbReference>
<reference evidence="7 8" key="1">
    <citation type="submission" date="2018-04" db="EMBL/GenBank/DDBJ databases">
        <title>Genomic Encyclopedia of Type Strains, Phase IV (KMG-IV): sequencing the most valuable type-strain genomes for metagenomic binning, comparative biology and taxonomic classification.</title>
        <authorList>
            <person name="Goeker M."/>
        </authorList>
    </citation>
    <scope>NUCLEOTIDE SEQUENCE [LARGE SCALE GENOMIC DNA]</scope>
    <source>
        <strain evidence="7 8">DSM 20705</strain>
    </source>
</reference>
<name>A0A2U1DNC8_9FIRM</name>
<dbReference type="PANTHER" id="PTHR21600:SF44">
    <property type="entry name" value="RIBOSOMAL LARGE SUBUNIT PSEUDOURIDINE SYNTHASE D"/>
    <property type="match status" value="1"/>
</dbReference>
<comment type="similarity">
    <text evidence="2">Belongs to the pseudouridine synthase RluA family.</text>
</comment>
<organism evidence="7 8">
    <name type="scientific">Ezakiella coagulans</name>
    <dbReference type="NCBI Taxonomy" id="46507"/>
    <lineage>
        <taxon>Bacteria</taxon>
        <taxon>Bacillati</taxon>
        <taxon>Bacillota</taxon>
        <taxon>Tissierellia</taxon>
        <taxon>Ezakiella</taxon>
    </lineage>
</organism>
<comment type="caution">
    <text evidence="7">The sequence shown here is derived from an EMBL/GenBank/DDBJ whole genome shotgun (WGS) entry which is preliminary data.</text>
</comment>
<evidence type="ECO:0000256" key="2">
    <source>
        <dbReference type="ARBA" id="ARBA00010876"/>
    </source>
</evidence>
<dbReference type="InterPro" id="IPR050188">
    <property type="entry name" value="RluA_PseudoU_synthase"/>
</dbReference>
<dbReference type="InterPro" id="IPR006224">
    <property type="entry name" value="PsdUridine_synth_RluA-like_CS"/>
</dbReference>
<evidence type="ECO:0000256" key="5">
    <source>
        <dbReference type="ARBA" id="ARBA00033164"/>
    </source>
</evidence>
<evidence type="ECO:0000256" key="4">
    <source>
        <dbReference type="ARBA" id="ARBA00031870"/>
    </source>
</evidence>
<dbReference type="InterPro" id="IPR020103">
    <property type="entry name" value="PsdUridine_synth_cat_dom_sf"/>
</dbReference>
<keyword evidence="3" id="KW-0413">Isomerase</keyword>
<feature type="domain" description="Pseudouridine synthase RsuA/RluA-like" evidence="6">
    <location>
        <begin position="89"/>
        <end position="239"/>
    </location>
</feature>
<dbReference type="InterPro" id="IPR006145">
    <property type="entry name" value="PsdUridine_synth_RsuA/RluA"/>
</dbReference>
<dbReference type="GO" id="GO:0000455">
    <property type="term" value="P:enzyme-directed rRNA pseudouridine synthesis"/>
    <property type="evidence" value="ECO:0007669"/>
    <property type="project" value="TreeGrafter"/>
</dbReference>
<comment type="catalytic activity">
    <reaction evidence="1">
        <text>a uridine in RNA = a pseudouridine in RNA</text>
        <dbReference type="Rhea" id="RHEA:48348"/>
        <dbReference type="Rhea" id="RHEA-COMP:12068"/>
        <dbReference type="Rhea" id="RHEA-COMP:12069"/>
        <dbReference type="ChEBI" id="CHEBI:65314"/>
        <dbReference type="ChEBI" id="CHEBI:65315"/>
    </reaction>
</comment>
<evidence type="ECO:0000259" key="6">
    <source>
        <dbReference type="Pfam" id="PF00849"/>
    </source>
</evidence>
<keyword evidence="8" id="KW-1185">Reference proteome</keyword>
<proteinExistence type="inferred from homology"/>
<dbReference type="Proteomes" id="UP000245793">
    <property type="component" value="Unassembled WGS sequence"/>
</dbReference>
<dbReference type="RefSeq" id="WP_165803636.1">
    <property type="nucleotide sequence ID" value="NZ_QEKV01000010.1"/>
</dbReference>
<sequence length="300" mass="34747">MNRYEQYIEIEAGEDAKKLNDALKRLYISHRTFKRYYYRDLIRVDGKWVKHIAPVKKGSKISFRIPGSYTPIGLPAEAPEVLYEDDMIFLLNKPAGILTHESRNHFGVNLKDMVSTLFNEREIFEPVRFINRLDMDTSGIIMIAKHDIAQGYYQKLHDAGKIKKEYIMIAKAESPLTKKTTITTRIGRDEIGIKRKAVEENEEGLDAKTIFTPLYFKNGYEILKAEIKTGRTHQIRVHLGTMGKVLLGDELYGGDKTLISRQALHSYRLRTFDLNGDKIDVFSEMPEDMKMVIRKIRDEL</sequence>
<dbReference type="GO" id="GO:0140098">
    <property type="term" value="F:catalytic activity, acting on RNA"/>
    <property type="evidence" value="ECO:0007669"/>
    <property type="project" value="UniProtKB-ARBA"/>
</dbReference>
<dbReference type="CDD" id="cd02869">
    <property type="entry name" value="PseudoU_synth_RluA_like"/>
    <property type="match status" value="1"/>
</dbReference>
<dbReference type="PANTHER" id="PTHR21600">
    <property type="entry name" value="MITOCHONDRIAL RNA PSEUDOURIDINE SYNTHASE"/>
    <property type="match status" value="1"/>
</dbReference>
<dbReference type="GO" id="GO:0009982">
    <property type="term" value="F:pseudouridine synthase activity"/>
    <property type="evidence" value="ECO:0007669"/>
    <property type="project" value="InterPro"/>
</dbReference>
<protein>
    <recommendedName>
        <fullName evidence="4">RNA pseudouridylate synthase</fullName>
    </recommendedName>
    <alternativeName>
        <fullName evidence="5">RNA-uridine isomerase</fullName>
    </alternativeName>
</protein>
<gene>
    <name evidence="7" type="ORF">C7381_11028</name>
</gene>
<dbReference type="SUPFAM" id="SSF55120">
    <property type="entry name" value="Pseudouridine synthase"/>
    <property type="match status" value="1"/>
</dbReference>
<dbReference type="GO" id="GO:0003723">
    <property type="term" value="F:RNA binding"/>
    <property type="evidence" value="ECO:0007669"/>
    <property type="project" value="InterPro"/>
</dbReference>
<dbReference type="AlphaFoldDB" id="A0A2U1DNC8"/>
<dbReference type="Gene3D" id="3.30.2350.10">
    <property type="entry name" value="Pseudouridine synthase"/>
    <property type="match status" value="1"/>
</dbReference>
<evidence type="ECO:0000313" key="8">
    <source>
        <dbReference type="Proteomes" id="UP000245793"/>
    </source>
</evidence>
<evidence type="ECO:0000256" key="1">
    <source>
        <dbReference type="ARBA" id="ARBA00000073"/>
    </source>
</evidence>
<accession>A0A2U1DNC8</accession>
<dbReference type="Pfam" id="PF00849">
    <property type="entry name" value="PseudoU_synth_2"/>
    <property type="match status" value="1"/>
</dbReference>
<evidence type="ECO:0000313" key="7">
    <source>
        <dbReference type="EMBL" id="PVY89190.1"/>
    </source>
</evidence>
<evidence type="ECO:0000256" key="3">
    <source>
        <dbReference type="ARBA" id="ARBA00023235"/>
    </source>
</evidence>